<dbReference type="InterPro" id="IPR006142">
    <property type="entry name" value="INTEIN"/>
</dbReference>
<evidence type="ECO:0000256" key="1">
    <source>
        <dbReference type="SAM" id="MobiDB-lite"/>
    </source>
</evidence>
<dbReference type="InterPro" id="IPR036844">
    <property type="entry name" value="Hint_dom_sf"/>
</dbReference>
<sequence>MSLTAIGGFPKGTKIVLSNGESRAVEDIKVGDEVMNVDGEGSQVTEIRTGFGSLVKIKQLTKHTAHLRDQSRSEPWGTFEFVCSSHQQILVQTLQRVKHCYKKNRTTSVVEHRVLDKIRTNDGRTVVRIKTASKTFQHVKFTAAMIESYKQKISLDPIQWQCQVDDLTNLTPVVRTATKMLRFGFSFEKPYLQVHLEQIFERKISLREVEAMAWMLGFWIGDGHRRGALFALHSGDHDVNQRLEENAATWGMSLRIVPRDGFKANGYLHTHDENGIRHWNRHNPFTLTLKSLDFLLKGRIDAPKNVPIFMRTDTFLVREAFMAGLIDSDGCTSIADNIVRAKISTVYVPIRDGILFIGQSLGLNVTTTFSPMQDSRRGIHENDIWTFNLFPGQNGATLMSILKRCACERKRNPRSINQSRKRGPDSDELEIEDDEDEEDLRKRVTADDTEVDVLSPEESADSDDELLDDLEAEPQHEVMVPIRRSNRLNLSLMPFQVSDHGSGEIIELVLDSESNASLVTDSHLIFGGETKPQVLTIPNNTRKCASCNSTETLQWYKMSWNTKSPKRLCQCCYKAYEHSKHRCSNDRCNRVFKPSDINTKDRREQKKRLPFGKEFVVAHSCEGCGSAIVSDAGGKISPPALSANDARRRDTCYCCGPTESTYWRKAPWDRSKPWCSRCRGRYDNSKTFCTGCHNIPDMKEVREMEANREFGGPLKCLKCGSVAEREATGGRPSKKNSCIDGLCTCGARQSFRWNALPWDKTSNASLCGACYKNYNVNNTRCLSCQRVIKKSKWDEVTSKPKKEYTLQSGARVVTYSCPFCQGPTEGF</sequence>
<name>A0A1G4J692_9SACH</name>
<dbReference type="InterPro" id="IPR007868">
    <property type="entry name" value="Hom_end_hint"/>
</dbReference>
<dbReference type="Gene3D" id="2.170.16.10">
    <property type="entry name" value="Hedgehog/Intein (Hint) domain"/>
    <property type="match status" value="1"/>
</dbReference>
<dbReference type="SUPFAM" id="SSF55608">
    <property type="entry name" value="Homing endonucleases"/>
    <property type="match status" value="2"/>
</dbReference>
<dbReference type="InterPro" id="IPR036280">
    <property type="entry name" value="Multihaem_cyt_sf"/>
</dbReference>
<organism evidence="3 4">
    <name type="scientific">Lachancea mirantina</name>
    <dbReference type="NCBI Taxonomy" id="1230905"/>
    <lineage>
        <taxon>Eukaryota</taxon>
        <taxon>Fungi</taxon>
        <taxon>Dikarya</taxon>
        <taxon>Ascomycota</taxon>
        <taxon>Saccharomycotina</taxon>
        <taxon>Saccharomycetes</taxon>
        <taxon>Saccharomycetales</taxon>
        <taxon>Saccharomycetaceae</taxon>
        <taxon>Lachancea</taxon>
    </lineage>
</organism>
<dbReference type="SUPFAM" id="SSF48695">
    <property type="entry name" value="Multiheme cytochromes"/>
    <property type="match status" value="1"/>
</dbReference>
<keyword evidence="4" id="KW-1185">Reference proteome</keyword>
<dbReference type="OrthoDB" id="4037793at2759"/>
<dbReference type="InterPro" id="IPR004042">
    <property type="entry name" value="Intein_endonuc_central"/>
</dbReference>
<dbReference type="InterPro" id="IPR027434">
    <property type="entry name" value="Homing_endonucl"/>
</dbReference>
<gene>
    <name evidence="3" type="ORF">LAMI_0C10946G</name>
</gene>
<dbReference type="Proteomes" id="UP000191024">
    <property type="component" value="Chromosome C"/>
</dbReference>
<reference evidence="4" key="1">
    <citation type="submission" date="2016-03" db="EMBL/GenBank/DDBJ databases">
        <authorList>
            <person name="Devillers H."/>
        </authorList>
    </citation>
    <scope>NUCLEOTIDE SEQUENCE [LARGE SCALE GENOMIC DNA]</scope>
</reference>
<evidence type="ECO:0000313" key="4">
    <source>
        <dbReference type="Proteomes" id="UP000191024"/>
    </source>
</evidence>
<feature type="domain" description="DOD-type homing endonuclease" evidence="2">
    <location>
        <begin position="215"/>
        <end position="363"/>
    </location>
</feature>
<dbReference type="InterPro" id="IPR007869">
    <property type="entry name" value="Homing_endonuc_PI-Sce"/>
</dbReference>
<proteinExistence type="predicted"/>
<dbReference type="EMBL" id="LT598466">
    <property type="protein sequence ID" value="SCU85350.1"/>
    <property type="molecule type" value="Genomic_DNA"/>
</dbReference>
<accession>A0A1G4J692</accession>
<evidence type="ECO:0000313" key="3">
    <source>
        <dbReference type="EMBL" id="SCU85350.1"/>
    </source>
</evidence>
<dbReference type="GO" id="GO:0016539">
    <property type="term" value="P:intein-mediated protein splicing"/>
    <property type="evidence" value="ECO:0007669"/>
    <property type="project" value="InterPro"/>
</dbReference>
<dbReference type="PRINTS" id="PR00379">
    <property type="entry name" value="INTEIN"/>
</dbReference>
<dbReference type="PROSITE" id="PS50819">
    <property type="entry name" value="INTEIN_ENDONUCLEASE"/>
    <property type="match status" value="1"/>
</dbReference>
<dbReference type="GO" id="GO:0004519">
    <property type="term" value="F:endonuclease activity"/>
    <property type="evidence" value="ECO:0007669"/>
    <property type="project" value="InterPro"/>
</dbReference>
<dbReference type="SUPFAM" id="SSF51294">
    <property type="entry name" value="Hedgehog/intein (Hint) domain"/>
    <property type="match status" value="1"/>
</dbReference>
<dbReference type="AlphaFoldDB" id="A0A1G4J692"/>
<feature type="region of interest" description="Disordered" evidence="1">
    <location>
        <begin position="413"/>
        <end position="465"/>
    </location>
</feature>
<dbReference type="Pfam" id="PF05203">
    <property type="entry name" value="Hom_end_hint"/>
    <property type="match status" value="1"/>
</dbReference>
<dbReference type="GO" id="GO:0003677">
    <property type="term" value="F:DNA binding"/>
    <property type="evidence" value="ECO:0007669"/>
    <property type="project" value="InterPro"/>
</dbReference>
<dbReference type="Pfam" id="PF05204">
    <property type="entry name" value="Hom_end"/>
    <property type="match status" value="1"/>
</dbReference>
<dbReference type="Gene3D" id="3.10.28.10">
    <property type="entry name" value="Homing endonucleases"/>
    <property type="match status" value="1"/>
</dbReference>
<evidence type="ECO:0000259" key="2">
    <source>
        <dbReference type="PROSITE" id="PS50819"/>
    </source>
</evidence>
<feature type="compositionally biased region" description="Acidic residues" evidence="1">
    <location>
        <begin position="426"/>
        <end position="438"/>
    </location>
</feature>
<protein>
    <submittedName>
        <fullName evidence="3">LAMI_0C10946g1_1</fullName>
    </submittedName>
</protein>
<dbReference type="STRING" id="1230905.A0A1G4J692"/>